<dbReference type="AlphaFoldDB" id="A0A8J2IZZ0"/>
<evidence type="ECO:0000256" key="1">
    <source>
        <dbReference type="SAM" id="MobiDB-lite"/>
    </source>
</evidence>
<accession>A0A8J2IZZ0</accession>
<feature type="compositionally biased region" description="Basic residues" evidence="1">
    <location>
        <begin position="1"/>
        <end position="21"/>
    </location>
</feature>
<reference evidence="2" key="1">
    <citation type="submission" date="2021-05" db="EMBL/GenBank/DDBJ databases">
        <authorList>
            <person name="Khan N."/>
        </authorList>
    </citation>
    <scope>NUCLEOTIDE SEQUENCE</scope>
</reference>
<feature type="compositionally biased region" description="Basic and acidic residues" evidence="1">
    <location>
        <begin position="151"/>
        <end position="163"/>
    </location>
</feature>
<feature type="compositionally biased region" description="Basic and acidic residues" evidence="1">
    <location>
        <begin position="59"/>
        <end position="69"/>
    </location>
</feature>
<protein>
    <submittedName>
        <fullName evidence="2">Uncharacterized protein</fullName>
    </submittedName>
</protein>
<gene>
    <name evidence="2" type="ORF">FEQUK3_LOCUS9550</name>
</gene>
<evidence type="ECO:0000313" key="3">
    <source>
        <dbReference type="Proteomes" id="UP000693738"/>
    </source>
</evidence>
<name>A0A8J2IZZ0_FUSEQ</name>
<organism evidence="2 3">
    <name type="scientific">Fusarium equiseti</name>
    <name type="common">Fusarium scirpi</name>
    <dbReference type="NCBI Taxonomy" id="61235"/>
    <lineage>
        <taxon>Eukaryota</taxon>
        <taxon>Fungi</taxon>
        <taxon>Dikarya</taxon>
        <taxon>Ascomycota</taxon>
        <taxon>Pezizomycotina</taxon>
        <taxon>Sordariomycetes</taxon>
        <taxon>Hypocreomycetidae</taxon>
        <taxon>Hypocreales</taxon>
        <taxon>Nectriaceae</taxon>
        <taxon>Fusarium</taxon>
        <taxon>Fusarium incarnatum-equiseti species complex</taxon>
    </lineage>
</organism>
<feature type="region of interest" description="Disordered" evidence="1">
    <location>
        <begin position="1"/>
        <end position="69"/>
    </location>
</feature>
<feature type="compositionally biased region" description="Basic and acidic residues" evidence="1">
    <location>
        <begin position="22"/>
        <end position="39"/>
    </location>
</feature>
<feature type="region of interest" description="Disordered" evidence="1">
    <location>
        <begin position="142"/>
        <end position="165"/>
    </location>
</feature>
<sequence length="395" mass="44574">MGKSRAKKKSQAKKRSQAKKKSQSEEVPVKKETTTKEEVPTNEEIPVNGKNPVKGQSPAKDETPATEDRWTKYPIETDFIAKMKPLSSPVTRDLEHEVLCDFNVDDALPAGKYMPEIACSPGTSLLLIYEVLCPDPSAATTIGEGNSAPKDAWEGKAKSKPDNNTENSVAKYTATVLIHQYGDKDDKSRLLARALAMDWFSRLDYHVCVALHSNPNSTWLRAIKFESADARCEMFESARSEKDYIHNFAGILRWLRDSMLKRSSTNLCSIESVESEEGISLRLWDEDPCGKFICAVYGELWDAPVKSLTKGKITWTEGENIEEAWRRHQAQLEIDEMSEALYRDYSYKPFNAQLYTITFDIYGAAFKTEGMKCKTFYGNLTSADIAHVIRKAQLH</sequence>
<comment type="caution">
    <text evidence="2">The sequence shown here is derived from an EMBL/GenBank/DDBJ whole genome shotgun (WGS) entry which is preliminary data.</text>
</comment>
<dbReference type="Proteomes" id="UP000693738">
    <property type="component" value="Unassembled WGS sequence"/>
</dbReference>
<dbReference type="EMBL" id="CAJSTJ010000162">
    <property type="protein sequence ID" value="CAG7563807.1"/>
    <property type="molecule type" value="Genomic_DNA"/>
</dbReference>
<proteinExistence type="predicted"/>
<evidence type="ECO:0000313" key="2">
    <source>
        <dbReference type="EMBL" id="CAG7563807.1"/>
    </source>
</evidence>